<dbReference type="AlphaFoldDB" id="A0A382HCY1"/>
<keyword evidence="1" id="KW-0472">Membrane</keyword>
<dbReference type="EMBL" id="UINC01060132">
    <property type="protein sequence ID" value="SVB84321.1"/>
    <property type="molecule type" value="Genomic_DNA"/>
</dbReference>
<evidence type="ECO:0000256" key="1">
    <source>
        <dbReference type="SAM" id="Phobius"/>
    </source>
</evidence>
<protein>
    <submittedName>
        <fullName evidence="2">Uncharacterized protein</fullName>
    </submittedName>
</protein>
<organism evidence="2">
    <name type="scientific">marine metagenome</name>
    <dbReference type="NCBI Taxonomy" id="408172"/>
    <lineage>
        <taxon>unclassified sequences</taxon>
        <taxon>metagenomes</taxon>
        <taxon>ecological metagenomes</taxon>
    </lineage>
</organism>
<keyword evidence="1" id="KW-1133">Transmembrane helix</keyword>
<reference evidence="2" key="1">
    <citation type="submission" date="2018-05" db="EMBL/GenBank/DDBJ databases">
        <authorList>
            <person name="Lanie J.A."/>
            <person name="Ng W.-L."/>
            <person name="Kazmierczak K.M."/>
            <person name="Andrzejewski T.M."/>
            <person name="Davidsen T.M."/>
            <person name="Wayne K.J."/>
            <person name="Tettelin H."/>
            <person name="Glass J.I."/>
            <person name="Rusch D."/>
            <person name="Podicherti R."/>
            <person name="Tsui H.-C.T."/>
            <person name="Winkler M.E."/>
        </authorList>
    </citation>
    <scope>NUCLEOTIDE SEQUENCE</scope>
</reference>
<evidence type="ECO:0000313" key="2">
    <source>
        <dbReference type="EMBL" id="SVB84321.1"/>
    </source>
</evidence>
<feature type="transmembrane region" description="Helical" evidence="1">
    <location>
        <begin position="6"/>
        <end position="25"/>
    </location>
</feature>
<accession>A0A382HCY1</accession>
<sequence length="31" mass="3531">MENGYFAEFILLAAVVGGIVAFLFVRRLREE</sequence>
<keyword evidence="1" id="KW-0812">Transmembrane</keyword>
<name>A0A382HCY1_9ZZZZ</name>
<gene>
    <name evidence="2" type="ORF">METZ01_LOCUS237175</name>
</gene>
<proteinExistence type="predicted"/>